<accession>A0A6J7EFV2</accession>
<evidence type="ECO:0000256" key="3">
    <source>
        <dbReference type="ARBA" id="ARBA00022475"/>
    </source>
</evidence>
<dbReference type="SUPFAM" id="SSF161098">
    <property type="entry name" value="MetI-like"/>
    <property type="match status" value="1"/>
</dbReference>
<dbReference type="InterPro" id="IPR043429">
    <property type="entry name" value="ArtM/GltK/GlnP/TcyL/YhdX-like"/>
</dbReference>
<comment type="subcellular location">
    <subcellularLocation>
        <location evidence="1">Cell membrane</location>
        <topology evidence="1">Multi-pass membrane protein</topology>
    </subcellularLocation>
</comment>
<dbReference type="PROSITE" id="PS50928">
    <property type="entry name" value="ABC_TM1"/>
    <property type="match status" value="1"/>
</dbReference>
<dbReference type="NCBIfam" id="TIGR01726">
    <property type="entry name" value="HEQRo_perm_3TM"/>
    <property type="match status" value="1"/>
</dbReference>
<dbReference type="Pfam" id="PF00528">
    <property type="entry name" value="BPD_transp_1"/>
    <property type="match status" value="1"/>
</dbReference>
<dbReference type="GO" id="GO:0043190">
    <property type="term" value="C:ATP-binding cassette (ABC) transporter complex"/>
    <property type="evidence" value="ECO:0007669"/>
    <property type="project" value="InterPro"/>
</dbReference>
<feature type="transmembrane region" description="Helical" evidence="8">
    <location>
        <begin position="37"/>
        <end position="60"/>
    </location>
</feature>
<evidence type="ECO:0000313" key="10">
    <source>
        <dbReference type="EMBL" id="CAB4882172.1"/>
    </source>
</evidence>
<keyword evidence="7 8" id="KW-0472">Membrane</keyword>
<feature type="transmembrane region" description="Helical" evidence="8">
    <location>
        <begin position="80"/>
        <end position="104"/>
    </location>
</feature>
<dbReference type="EMBL" id="CAFBLS010000189">
    <property type="protein sequence ID" value="CAB4882172.1"/>
    <property type="molecule type" value="Genomic_DNA"/>
</dbReference>
<dbReference type="PANTHER" id="PTHR30614">
    <property type="entry name" value="MEMBRANE COMPONENT OF AMINO ACID ABC TRANSPORTER"/>
    <property type="match status" value="1"/>
</dbReference>
<evidence type="ECO:0000256" key="5">
    <source>
        <dbReference type="ARBA" id="ARBA00022970"/>
    </source>
</evidence>
<proteinExistence type="predicted"/>
<evidence type="ECO:0000256" key="2">
    <source>
        <dbReference type="ARBA" id="ARBA00022448"/>
    </source>
</evidence>
<dbReference type="AlphaFoldDB" id="A0A6J7EFV2"/>
<evidence type="ECO:0000259" key="9">
    <source>
        <dbReference type="PROSITE" id="PS50928"/>
    </source>
</evidence>
<evidence type="ECO:0000256" key="1">
    <source>
        <dbReference type="ARBA" id="ARBA00004651"/>
    </source>
</evidence>
<feature type="transmembrane region" description="Helical" evidence="8">
    <location>
        <begin position="116"/>
        <end position="140"/>
    </location>
</feature>
<evidence type="ECO:0000256" key="6">
    <source>
        <dbReference type="ARBA" id="ARBA00022989"/>
    </source>
</evidence>
<sequence length="334" mass="36362">MSSTDANPTGPAAVPIEAVPMNAVPIKAVPLRHPGRWVTVVVILVLVGMFASALVSNPLFQWDVVAQYFTSETILKGVVQTLILTFVAMAVGIVLGVILAIMRLSPSPVLSTLSWVYIWFFRGTPVLVQLIFWFNLAALFPELSIGIPFGPTFFSVETNAAITPFVAAILGLGLNEAAYMAEISRAGIQSVNEGQVEAAHALGMRRLLTMRRIVLPQAMRVIIPPAGNETIGMLKTTSLVSIVTLPELLYSAQSIYSRTFQTIPLLIVASLWYLVMTSVLTVGQYYIERHFGKGNARNAPPTAWQRLRRNFFRFHSPPPEAPASSVTSSVGGIR</sequence>
<protein>
    <submittedName>
        <fullName evidence="10">Unannotated protein</fullName>
    </submittedName>
</protein>
<dbReference type="Gene3D" id="1.10.3720.10">
    <property type="entry name" value="MetI-like"/>
    <property type="match status" value="1"/>
</dbReference>
<dbReference type="InterPro" id="IPR035906">
    <property type="entry name" value="MetI-like_sf"/>
</dbReference>
<keyword evidence="4 8" id="KW-0812">Transmembrane</keyword>
<dbReference type="GO" id="GO:0006865">
    <property type="term" value="P:amino acid transport"/>
    <property type="evidence" value="ECO:0007669"/>
    <property type="project" value="UniProtKB-KW"/>
</dbReference>
<dbReference type="PANTHER" id="PTHR30614:SF0">
    <property type="entry name" value="L-CYSTINE TRANSPORT SYSTEM PERMEASE PROTEIN TCYL"/>
    <property type="match status" value="1"/>
</dbReference>
<name>A0A6J7EFV2_9ZZZZ</name>
<dbReference type="CDD" id="cd06261">
    <property type="entry name" value="TM_PBP2"/>
    <property type="match status" value="1"/>
</dbReference>
<evidence type="ECO:0000256" key="7">
    <source>
        <dbReference type="ARBA" id="ARBA00023136"/>
    </source>
</evidence>
<dbReference type="GO" id="GO:0022857">
    <property type="term" value="F:transmembrane transporter activity"/>
    <property type="evidence" value="ECO:0007669"/>
    <property type="project" value="InterPro"/>
</dbReference>
<feature type="transmembrane region" description="Helical" evidence="8">
    <location>
        <begin position="160"/>
        <end position="179"/>
    </location>
</feature>
<keyword evidence="5" id="KW-0029">Amino-acid transport</keyword>
<dbReference type="InterPro" id="IPR000515">
    <property type="entry name" value="MetI-like"/>
</dbReference>
<keyword evidence="3" id="KW-1003">Cell membrane</keyword>
<keyword evidence="6 8" id="KW-1133">Transmembrane helix</keyword>
<gene>
    <name evidence="10" type="ORF">UFOPK3402_01413</name>
</gene>
<dbReference type="FunFam" id="1.10.3720.10:FF:000006">
    <property type="entry name" value="Glutamate/aspartate ABC transporter, permease protein GltK"/>
    <property type="match status" value="1"/>
</dbReference>
<feature type="domain" description="ABC transmembrane type-1" evidence="9">
    <location>
        <begin position="78"/>
        <end position="284"/>
    </location>
</feature>
<evidence type="ECO:0000256" key="4">
    <source>
        <dbReference type="ARBA" id="ARBA00022692"/>
    </source>
</evidence>
<keyword evidence="2" id="KW-0813">Transport</keyword>
<evidence type="ECO:0000256" key="8">
    <source>
        <dbReference type="SAM" id="Phobius"/>
    </source>
</evidence>
<organism evidence="10">
    <name type="scientific">freshwater metagenome</name>
    <dbReference type="NCBI Taxonomy" id="449393"/>
    <lineage>
        <taxon>unclassified sequences</taxon>
        <taxon>metagenomes</taxon>
        <taxon>ecological metagenomes</taxon>
    </lineage>
</organism>
<reference evidence="10" key="1">
    <citation type="submission" date="2020-05" db="EMBL/GenBank/DDBJ databases">
        <authorList>
            <person name="Chiriac C."/>
            <person name="Salcher M."/>
            <person name="Ghai R."/>
            <person name="Kavagutti S V."/>
        </authorList>
    </citation>
    <scope>NUCLEOTIDE SEQUENCE</scope>
</reference>
<feature type="transmembrane region" description="Helical" evidence="8">
    <location>
        <begin position="263"/>
        <end position="287"/>
    </location>
</feature>
<dbReference type="InterPro" id="IPR010065">
    <property type="entry name" value="AA_ABC_transptr_permease_3TM"/>
</dbReference>